<accession>A0A2H0RMA4</accession>
<protein>
    <submittedName>
        <fullName evidence="3">Uncharacterized protein</fullName>
    </submittedName>
</protein>
<dbReference type="InterPro" id="IPR011990">
    <property type="entry name" value="TPR-like_helical_dom_sf"/>
</dbReference>
<dbReference type="AlphaFoldDB" id="A0A2H0RMA4"/>
<proteinExistence type="predicted"/>
<dbReference type="SMART" id="SM00028">
    <property type="entry name" value="TPR"/>
    <property type="match status" value="3"/>
</dbReference>
<name>A0A2H0RMA4_9BACT</name>
<comment type="caution">
    <text evidence="3">The sequence shown here is derived from an EMBL/GenBank/DDBJ whole genome shotgun (WGS) entry which is preliminary data.</text>
</comment>
<sequence>MKGRTRLGIILVGLAIIVGIGWQWTRDSNSISFNTYPGLVNSESLDIPEDVRAQWEVQLNTGVAILETEPDNLGVLQSLAVIQESLGEYAIARRYIERYMEINAMNPASWTILGDIALRMEDYKTAEAAFVKALSLVPNEQGYFKLEALWRAQFPDRYADIETMYQEAIQLDRQRPSYMTRLARWYAEQERWQEAVDHMAIVAQLQPDETGVATELAEYKSHLK</sequence>
<evidence type="ECO:0000256" key="1">
    <source>
        <dbReference type="PROSITE-ProRule" id="PRU00339"/>
    </source>
</evidence>
<evidence type="ECO:0000313" key="4">
    <source>
        <dbReference type="Proteomes" id="UP000230084"/>
    </source>
</evidence>
<gene>
    <name evidence="3" type="ORF">COV06_02230</name>
</gene>
<keyword evidence="2" id="KW-1133">Transmembrane helix</keyword>
<dbReference type="SUPFAM" id="SSF48452">
    <property type="entry name" value="TPR-like"/>
    <property type="match status" value="1"/>
</dbReference>
<reference evidence="3 4" key="1">
    <citation type="submission" date="2017-09" db="EMBL/GenBank/DDBJ databases">
        <title>Depth-based differentiation of microbial function through sediment-hosted aquifers and enrichment of novel symbionts in the deep terrestrial subsurface.</title>
        <authorList>
            <person name="Probst A.J."/>
            <person name="Ladd B."/>
            <person name="Jarett J.K."/>
            <person name="Geller-Mcgrath D.E."/>
            <person name="Sieber C.M."/>
            <person name="Emerson J.B."/>
            <person name="Anantharaman K."/>
            <person name="Thomas B.C."/>
            <person name="Malmstrom R."/>
            <person name="Stieglmeier M."/>
            <person name="Klingl A."/>
            <person name="Woyke T."/>
            <person name="Ryan C.M."/>
            <person name="Banfield J.F."/>
        </authorList>
    </citation>
    <scope>NUCLEOTIDE SEQUENCE [LARGE SCALE GENOMIC DNA]</scope>
    <source>
        <strain evidence="3">CG10_big_fil_rev_8_21_14_0_10_50_16</strain>
    </source>
</reference>
<organism evidence="3 4">
    <name type="scientific">Candidatus Uhrbacteria bacterium CG10_big_fil_rev_8_21_14_0_10_50_16</name>
    <dbReference type="NCBI Taxonomy" id="1975039"/>
    <lineage>
        <taxon>Bacteria</taxon>
        <taxon>Candidatus Uhriibacteriota</taxon>
    </lineage>
</organism>
<keyword evidence="1" id="KW-0802">TPR repeat</keyword>
<evidence type="ECO:0000256" key="2">
    <source>
        <dbReference type="SAM" id="Phobius"/>
    </source>
</evidence>
<feature type="repeat" description="TPR" evidence="1">
    <location>
        <begin position="107"/>
        <end position="140"/>
    </location>
</feature>
<feature type="transmembrane region" description="Helical" evidence="2">
    <location>
        <begin position="7"/>
        <end position="25"/>
    </location>
</feature>
<dbReference type="EMBL" id="PCYM01000003">
    <property type="protein sequence ID" value="PIR47679.1"/>
    <property type="molecule type" value="Genomic_DNA"/>
</dbReference>
<dbReference type="Pfam" id="PF13176">
    <property type="entry name" value="TPR_7"/>
    <property type="match status" value="1"/>
</dbReference>
<evidence type="ECO:0000313" key="3">
    <source>
        <dbReference type="EMBL" id="PIR47679.1"/>
    </source>
</evidence>
<dbReference type="Proteomes" id="UP000230084">
    <property type="component" value="Unassembled WGS sequence"/>
</dbReference>
<dbReference type="Pfam" id="PF13181">
    <property type="entry name" value="TPR_8"/>
    <property type="match status" value="1"/>
</dbReference>
<dbReference type="Gene3D" id="1.25.40.10">
    <property type="entry name" value="Tetratricopeptide repeat domain"/>
    <property type="match status" value="2"/>
</dbReference>
<dbReference type="InterPro" id="IPR019734">
    <property type="entry name" value="TPR_rpt"/>
</dbReference>
<keyword evidence="2" id="KW-0472">Membrane</keyword>
<keyword evidence="2" id="KW-0812">Transmembrane</keyword>
<dbReference type="PROSITE" id="PS50005">
    <property type="entry name" value="TPR"/>
    <property type="match status" value="1"/>
</dbReference>